<proteinExistence type="inferred from homology"/>
<evidence type="ECO:0000256" key="5">
    <source>
        <dbReference type="ARBA" id="ARBA00023026"/>
    </source>
</evidence>
<evidence type="ECO:0000256" key="1">
    <source>
        <dbReference type="ARBA" id="ARBA00004613"/>
    </source>
</evidence>
<dbReference type="OrthoDB" id="9816600at2"/>
<keyword evidence="6" id="KW-0175">Coiled coil</keyword>
<evidence type="ECO:0000256" key="2">
    <source>
        <dbReference type="ARBA" id="ARBA00009007"/>
    </source>
</evidence>
<keyword evidence="3" id="KW-0964">Secreted</keyword>
<feature type="coiled-coil region" evidence="6">
    <location>
        <begin position="752"/>
        <end position="847"/>
    </location>
</feature>
<evidence type="ECO:0000256" key="4">
    <source>
        <dbReference type="ARBA" id="ARBA00022801"/>
    </source>
</evidence>
<evidence type="ECO:0000256" key="7">
    <source>
        <dbReference type="SAM" id="MobiDB-lite"/>
    </source>
</evidence>
<feature type="region of interest" description="Disordered" evidence="7">
    <location>
        <begin position="422"/>
        <end position="468"/>
    </location>
</feature>
<comment type="similarity">
    <text evidence="2">Belongs to the phosphatase IpgD/SopB family.</text>
</comment>
<organism evidence="8 9">
    <name type="scientific">Endozoicomonas numazuensis</name>
    <dbReference type="NCBI Taxonomy" id="1137799"/>
    <lineage>
        <taxon>Bacteria</taxon>
        <taxon>Pseudomonadati</taxon>
        <taxon>Pseudomonadota</taxon>
        <taxon>Gammaproteobacteria</taxon>
        <taxon>Oceanospirillales</taxon>
        <taxon>Endozoicomonadaceae</taxon>
        <taxon>Endozoicomonas</taxon>
    </lineage>
</organism>
<evidence type="ECO:0000313" key="9">
    <source>
        <dbReference type="Proteomes" id="UP000028073"/>
    </source>
</evidence>
<gene>
    <name evidence="8" type="ORF">GZ78_18410</name>
</gene>
<dbReference type="Pfam" id="PF05925">
    <property type="entry name" value="IpgD"/>
    <property type="match status" value="1"/>
</dbReference>
<accession>A0A081NE06</accession>
<dbReference type="Proteomes" id="UP000028073">
    <property type="component" value="Unassembled WGS sequence"/>
</dbReference>
<reference evidence="8 9" key="1">
    <citation type="submission" date="2014-06" db="EMBL/GenBank/DDBJ databases">
        <title>Whole Genome Sequences of Three Symbiotic Endozoicomonas Bacteria.</title>
        <authorList>
            <person name="Neave M.J."/>
            <person name="Apprill A."/>
            <person name="Voolstra C.R."/>
        </authorList>
    </citation>
    <scope>NUCLEOTIDE SEQUENCE [LARGE SCALE GENOMIC DNA]</scope>
    <source>
        <strain evidence="8 9">DSM 25634</strain>
    </source>
</reference>
<name>A0A081NE06_9GAMM</name>
<dbReference type="GO" id="GO:0005576">
    <property type="term" value="C:extracellular region"/>
    <property type="evidence" value="ECO:0007669"/>
    <property type="project" value="UniProtKB-SubCell"/>
</dbReference>
<evidence type="ECO:0000256" key="6">
    <source>
        <dbReference type="SAM" id="Coils"/>
    </source>
</evidence>
<dbReference type="GO" id="GO:0016791">
    <property type="term" value="F:phosphatase activity"/>
    <property type="evidence" value="ECO:0007669"/>
    <property type="project" value="InterPro"/>
</dbReference>
<dbReference type="EMBL" id="JOKH01000004">
    <property type="protein sequence ID" value="KEQ16679.1"/>
    <property type="molecule type" value="Genomic_DNA"/>
</dbReference>
<comment type="caution">
    <text evidence="8">The sequence shown here is derived from an EMBL/GenBank/DDBJ whole genome shotgun (WGS) entry which is preliminary data.</text>
</comment>
<keyword evidence="4" id="KW-0378">Hydrolase</keyword>
<comment type="subcellular location">
    <subcellularLocation>
        <location evidence="1">Secreted</location>
    </subcellularLocation>
</comment>
<evidence type="ECO:0000313" key="8">
    <source>
        <dbReference type="EMBL" id="KEQ16679.1"/>
    </source>
</evidence>
<dbReference type="InterPro" id="IPR008108">
    <property type="entry name" value="IpgD/SopB"/>
</dbReference>
<keyword evidence="5" id="KW-0843">Virulence</keyword>
<dbReference type="RefSeq" id="WP_034838675.1">
    <property type="nucleotide sequence ID" value="NZ_JOKH01000004.1"/>
</dbReference>
<keyword evidence="9" id="KW-1185">Reference proteome</keyword>
<protein>
    <submittedName>
        <fullName evidence="8">Uncharacterized protein</fullName>
    </submittedName>
</protein>
<sequence length="1328" mass="148864">MQPGASPVSPEQLSLQSVVDYCNSCTLGGKYIGKDPSGQLVSIGNFFGWSVSIPKETKDFLREFETTASRYHQINSLLNPVKAIDQRRVHVLAPADRCTVNRTMDISKGLLNSQAGKLHEAETALVNYLANKNSADGTKETTKMVSHLWTTVLQADFKPESRDAYLRQLRTRLSSAQKFNGLDSVAEYALAMSHLESHYHQLMIGNAHEEFSKAGVELTREQIQQLPKAPVGFYKSDLTRAEIALTSYISEKDNPDLDQSKLDELTAEFSKQLEAAKFDGQERTEYLTHVRAIFSDASKANFNNSLVDYLHVTTKLRDIHHGPEAQIYERPRTPTLSPTASPTFEFPDPLEDVSVEATLTSLSTLKPRELPSEETLKLLDPRDLDTLRKSHMEVEQRLSIIEVEDEEFEAVVMGEDFPLEEASLKSSLPTPDKPVEDDPEWGDFVSGSVSTVPTTTPPPLSSSDSEPELGAVNVEKSSYLNSVITALIPGHVERDIETASTDTDAGYDDFLEDMNWSDWQELDETDRQDFHRLRANTITDTEQLRPARVMELDVTQAPLPQDVKIASPLTPEQKHQARTHWNDLFSELYGFDMNTLPAHEQRELDIALYHASVKDGQPATKEELKSALREHKSLSEHYLPGSVAALRTFLKDYFPTAQLEEQLDAIQEKLNLDYEQMSRLKYVVGFMTKQVVPALCESPFDAQRNPVEQLERVEELLNHLDDPLEGLITQMQEGVIGQLDHPASELVIALSLQDITKVKDSLNQKKAALEMLIENDFSHDKNLQQGNVRLYRAALHAAEEKLKHTEEKLAKTSRFNLIKRHTRGQKVTALKTLKASLERRLKEEEERQVEPVLVKNIVGQLHKTKKVLTKQLEAARIDKGSFTHSLEHTLNHNPWQPIHKEYVMAHNGVYYSYKIDTTPSGAVSWSLEPDEEGHYLKLDGSRKDVFDLEHGGRSSMSPKEKEHTINSWIVRMTDDAGRPVIHKIRTGVPVSFPMFAAQAAEQDIFNVTVTRMRETLGLMVLEAMGDKPEFKDAVENGTPIDFTAVHTSLLSPDRVRATANEKAKALSPKLQKLVASKLDDEMVMHRFIQMAIDELSNNGPTAIEFTDSAGEKQAVKVNYTGVLFSCPVNKMGQKDFYKVWEQADPINEKASLDMFGGMDPSQPIGGRVGEFLRTTDKSEAFKNLMIHCTRQVQYILHNKLHHEDQDMALLLAGLLNIIGQHAADGYHDFCKSGKDRTGYVNQFCIELAALIDTLGNGEVPPMDLPTSIFKRFSAQSALVSTGQLEIIGQCLGELGAKIDQGPARHGNNYHRVHFDSKVSAPLVGTIDA</sequence>
<evidence type="ECO:0000256" key="3">
    <source>
        <dbReference type="ARBA" id="ARBA00022525"/>
    </source>
</evidence>